<keyword evidence="2" id="KW-0547">Nucleotide-binding</keyword>
<dbReference type="GO" id="GO:0016787">
    <property type="term" value="F:hydrolase activity"/>
    <property type="evidence" value="ECO:0007669"/>
    <property type="project" value="UniProtKB-KW"/>
</dbReference>
<evidence type="ECO:0000256" key="2">
    <source>
        <dbReference type="ARBA" id="ARBA00022741"/>
    </source>
</evidence>
<dbReference type="PROSITE" id="PS51716">
    <property type="entry name" value="G_IRG"/>
    <property type="match status" value="1"/>
</dbReference>
<keyword evidence="4" id="KW-0342">GTP-binding</keyword>
<dbReference type="PANTHER" id="PTHR32341:SF10">
    <property type="entry name" value="INTERFERON-INDUCIBLE GTPASE 5"/>
    <property type="match status" value="1"/>
</dbReference>
<dbReference type="Proteomes" id="UP001152795">
    <property type="component" value="Unassembled WGS sequence"/>
</dbReference>
<dbReference type="InterPro" id="IPR007743">
    <property type="entry name" value="Immunity-related_GTPase-like"/>
</dbReference>
<dbReference type="OrthoDB" id="422720at2759"/>
<dbReference type="Pfam" id="PF05049">
    <property type="entry name" value="IIGP"/>
    <property type="match status" value="1"/>
</dbReference>
<proteinExistence type="inferred from homology"/>
<keyword evidence="6" id="KW-1185">Reference proteome</keyword>
<gene>
    <name evidence="5" type="ORF">PACLA_8A018925</name>
</gene>
<dbReference type="GO" id="GO:0016020">
    <property type="term" value="C:membrane"/>
    <property type="evidence" value="ECO:0007669"/>
    <property type="project" value="InterPro"/>
</dbReference>
<keyword evidence="3" id="KW-0378">Hydrolase</keyword>
<dbReference type="InterPro" id="IPR030385">
    <property type="entry name" value="G_IRG_dom"/>
</dbReference>
<dbReference type="EMBL" id="CACRXK020003102">
    <property type="protein sequence ID" value="CAB3997457.1"/>
    <property type="molecule type" value="Genomic_DNA"/>
</dbReference>
<name>A0A6S7HWC3_PARCT</name>
<dbReference type="InterPro" id="IPR027417">
    <property type="entry name" value="P-loop_NTPase"/>
</dbReference>
<evidence type="ECO:0000313" key="6">
    <source>
        <dbReference type="Proteomes" id="UP001152795"/>
    </source>
</evidence>
<evidence type="ECO:0000313" key="5">
    <source>
        <dbReference type="EMBL" id="CAB3997457.1"/>
    </source>
</evidence>
<dbReference type="InterPro" id="IPR051515">
    <property type="entry name" value="IRG"/>
</dbReference>
<organism evidence="5 6">
    <name type="scientific">Paramuricea clavata</name>
    <name type="common">Red gorgonian</name>
    <name type="synonym">Violescent sea-whip</name>
    <dbReference type="NCBI Taxonomy" id="317549"/>
    <lineage>
        <taxon>Eukaryota</taxon>
        <taxon>Metazoa</taxon>
        <taxon>Cnidaria</taxon>
        <taxon>Anthozoa</taxon>
        <taxon>Octocorallia</taxon>
        <taxon>Malacalcyonacea</taxon>
        <taxon>Plexauridae</taxon>
        <taxon>Paramuricea</taxon>
    </lineage>
</organism>
<accession>A0A6S7HWC3</accession>
<comment type="similarity">
    <text evidence="1">Belongs to the TRAFAC class dynamin-like GTPase superfamily. IRG family.</text>
</comment>
<dbReference type="SUPFAM" id="SSF52540">
    <property type="entry name" value="P-loop containing nucleoside triphosphate hydrolases"/>
    <property type="match status" value="1"/>
</dbReference>
<comment type="caution">
    <text evidence="5">The sequence shown here is derived from an EMBL/GenBank/DDBJ whole genome shotgun (WGS) entry which is preliminary data.</text>
</comment>
<evidence type="ECO:0000256" key="3">
    <source>
        <dbReference type="ARBA" id="ARBA00022801"/>
    </source>
</evidence>
<dbReference type="PANTHER" id="PTHR32341">
    <property type="entry name" value="INTERFERON-INDUCIBLE GTPASE"/>
    <property type="match status" value="1"/>
</dbReference>
<reference evidence="5" key="1">
    <citation type="submission" date="2020-04" db="EMBL/GenBank/DDBJ databases">
        <authorList>
            <person name="Alioto T."/>
            <person name="Alioto T."/>
            <person name="Gomez Garrido J."/>
        </authorList>
    </citation>
    <scope>NUCLEOTIDE SEQUENCE</scope>
    <source>
        <strain evidence="5">A484AB</strain>
    </source>
</reference>
<protein>
    <submittedName>
        <fullName evidence="5">Interferon-inducible GTPase 5-like</fullName>
    </submittedName>
</protein>
<evidence type="ECO:0000256" key="1">
    <source>
        <dbReference type="ARBA" id="ARBA00005429"/>
    </source>
</evidence>
<dbReference type="AlphaFoldDB" id="A0A6S7HWC3"/>
<dbReference type="GO" id="GO:0005525">
    <property type="term" value="F:GTP binding"/>
    <property type="evidence" value="ECO:0007669"/>
    <property type="project" value="UniProtKB-KW"/>
</dbReference>
<evidence type="ECO:0000256" key="4">
    <source>
        <dbReference type="ARBA" id="ARBA00023134"/>
    </source>
</evidence>
<sequence length="300" mass="33662">MISFVDLPGIGTPNFPDLETYCEKVAFEDYDTFLIFAATRFTQNDLELAKKVKSIGKSFFLVRTHIDEDCNGRSVNEPEILKEIRDNCMDNVKDFISSEKEIFLISNYHKDKWDFDRLIAAISDALPVRQRECLTLSLSNVTRECLKRKTKFLRVQAVVVASLSAGAIGIPIPLLGCAIDAVVIRGRVKAYFKQLGLDNTTSEERASLDKQSREVIERYQSGSVKQWTSAIATDVLMVGVEEFSKYIPFIGIVIASSIGFALVLHFLLKCINELEEAAIAVWDNAVKRSIQNDSDTSTKN</sequence>
<dbReference type="Gene3D" id="3.40.50.300">
    <property type="entry name" value="P-loop containing nucleotide triphosphate hydrolases"/>
    <property type="match status" value="1"/>
</dbReference>